<reference evidence="3" key="1">
    <citation type="submission" date="2016-10" db="EMBL/GenBank/DDBJ databases">
        <authorList>
            <person name="Varghese N."/>
            <person name="Submissions S."/>
        </authorList>
    </citation>
    <scope>NUCLEOTIDE SEQUENCE [LARGE SCALE GENOMIC DNA]</scope>
    <source>
        <strain evidence="3">CGMCC 1.7062</strain>
    </source>
</reference>
<keyword evidence="2" id="KW-0223">Dioxygenase</keyword>
<dbReference type="Gene3D" id="3.10.180.10">
    <property type="entry name" value="2,3-Dihydroxybiphenyl 1,2-Dioxygenase, domain 1"/>
    <property type="match status" value="1"/>
</dbReference>
<dbReference type="RefSeq" id="WP_103879425.1">
    <property type="nucleotide sequence ID" value="NZ_FNVG01000004.1"/>
</dbReference>
<dbReference type="Proteomes" id="UP000236721">
    <property type="component" value="Unassembled WGS sequence"/>
</dbReference>
<dbReference type="EMBL" id="FNVG01000004">
    <property type="protein sequence ID" value="SEF85138.1"/>
    <property type="molecule type" value="Genomic_DNA"/>
</dbReference>
<organism evidence="2 3">
    <name type="scientific">Vibrio hangzhouensis</name>
    <dbReference type="NCBI Taxonomy" id="462991"/>
    <lineage>
        <taxon>Bacteria</taxon>
        <taxon>Pseudomonadati</taxon>
        <taxon>Pseudomonadota</taxon>
        <taxon>Gammaproteobacteria</taxon>
        <taxon>Vibrionales</taxon>
        <taxon>Vibrionaceae</taxon>
        <taxon>Vibrio</taxon>
    </lineage>
</organism>
<feature type="domain" description="VOC" evidence="1">
    <location>
        <begin position="4"/>
        <end position="129"/>
    </location>
</feature>
<dbReference type="SUPFAM" id="SSF54593">
    <property type="entry name" value="Glyoxalase/Bleomycin resistance protein/Dihydroxybiphenyl dioxygenase"/>
    <property type="match status" value="1"/>
</dbReference>
<evidence type="ECO:0000313" key="3">
    <source>
        <dbReference type="Proteomes" id="UP000236721"/>
    </source>
</evidence>
<gene>
    <name evidence="2" type="ORF">SAMN04488244_104154</name>
</gene>
<protein>
    <submittedName>
        <fullName evidence="2">Glyoxalase/Bleomycin resistance protein/Dioxygenase superfamily protein</fullName>
    </submittedName>
</protein>
<dbReference type="InterPro" id="IPR037523">
    <property type="entry name" value="VOC_core"/>
</dbReference>
<dbReference type="AlphaFoldDB" id="A0A1H5VE86"/>
<dbReference type="InterPro" id="IPR029068">
    <property type="entry name" value="Glyas_Bleomycin-R_OHBP_Dase"/>
</dbReference>
<evidence type="ECO:0000259" key="1">
    <source>
        <dbReference type="PROSITE" id="PS51819"/>
    </source>
</evidence>
<accession>A0A1H5VE86</accession>
<name>A0A1H5VE86_9VIBR</name>
<keyword evidence="3" id="KW-1185">Reference proteome</keyword>
<keyword evidence="2" id="KW-0560">Oxidoreductase</keyword>
<evidence type="ECO:0000313" key="2">
    <source>
        <dbReference type="EMBL" id="SEF85138.1"/>
    </source>
</evidence>
<proteinExistence type="predicted"/>
<dbReference type="PROSITE" id="PS51819">
    <property type="entry name" value="VOC"/>
    <property type="match status" value="1"/>
</dbReference>
<dbReference type="GO" id="GO:0051213">
    <property type="term" value="F:dioxygenase activity"/>
    <property type="evidence" value="ECO:0007669"/>
    <property type="project" value="UniProtKB-KW"/>
</dbReference>
<sequence length="142" mass="16577">MNGYIEHANITLINPRHTIEFLLAALPDWKIRGQGRMENWHGKDVEWFHVGNEHCYIALQSGGDKTLPDWTTHWTGVKHIGIAVDDLSTLVERLSNAGFELDHWGGEHPHRRSAYYVDEHNMQFEFVEYFSELPSERNDYSQ</sequence>
<dbReference type="OrthoDB" id="9179860at2"/>